<dbReference type="InterPro" id="IPR029058">
    <property type="entry name" value="AB_hydrolase_fold"/>
</dbReference>
<organism evidence="3 4">
    <name type="scientific">Cyphellophora attinorum</name>
    <dbReference type="NCBI Taxonomy" id="1664694"/>
    <lineage>
        <taxon>Eukaryota</taxon>
        <taxon>Fungi</taxon>
        <taxon>Dikarya</taxon>
        <taxon>Ascomycota</taxon>
        <taxon>Pezizomycotina</taxon>
        <taxon>Eurotiomycetes</taxon>
        <taxon>Chaetothyriomycetidae</taxon>
        <taxon>Chaetothyriales</taxon>
        <taxon>Cyphellophoraceae</taxon>
        <taxon>Cyphellophora</taxon>
    </lineage>
</organism>
<proteinExistence type="predicted"/>
<evidence type="ECO:0000256" key="1">
    <source>
        <dbReference type="SAM" id="SignalP"/>
    </source>
</evidence>
<dbReference type="AlphaFoldDB" id="A0A0N1HLY1"/>
<dbReference type="PANTHER" id="PTHR17630:SF44">
    <property type="entry name" value="PROTEIN AIM2"/>
    <property type="match status" value="1"/>
</dbReference>
<evidence type="ECO:0000259" key="2">
    <source>
        <dbReference type="Pfam" id="PF01738"/>
    </source>
</evidence>
<dbReference type="Gene3D" id="3.40.50.1820">
    <property type="entry name" value="alpha/beta hydrolase"/>
    <property type="match status" value="1"/>
</dbReference>
<dbReference type="EMBL" id="LFJN01000020">
    <property type="protein sequence ID" value="KPI38143.1"/>
    <property type="molecule type" value="Genomic_DNA"/>
</dbReference>
<dbReference type="VEuPathDB" id="FungiDB:AB675_1194"/>
<dbReference type="InterPro" id="IPR002925">
    <property type="entry name" value="Dienelactn_hydro"/>
</dbReference>
<comment type="caution">
    <text evidence="3">The sequence shown here is derived from an EMBL/GenBank/DDBJ whole genome shotgun (WGS) entry which is preliminary data.</text>
</comment>
<keyword evidence="4" id="KW-1185">Reference proteome</keyword>
<dbReference type="GO" id="GO:0016787">
    <property type="term" value="F:hydrolase activity"/>
    <property type="evidence" value="ECO:0007669"/>
    <property type="project" value="InterPro"/>
</dbReference>
<gene>
    <name evidence="3" type="ORF">AB675_1194</name>
</gene>
<evidence type="ECO:0000313" key="3">
    <source>
        <dbReference type="EMBL" id="KPI38143.1"/>
    </source>
</evidence>
<feature type="signal peptide" evidence="1">
    <location>
        <begin position="1"/>
        <end position="19"/>
    </location>
</feature>
<dbReference type="Proteomes" id="UP000038010">
    <property type="component" value="Unassembled WGS sequence"/>
</dbReference>
<dbReference type="Pfam" id="PF01738">
    <property type="entry name" value="DLH"/>
    <property type="match status" value="1"/>
</dbReference>
<feature type="chain" id="PRO_5005873467" evidence="1">
    <location>
        <begin position="20"/>
        <end position="270"/>
    </location>
</feature>
<protein>
    <submittedName>
        <fullName evidence="3">Protein AIM2</fullName>
    </submittedName>
</protein>
<evidence type="ECO:0000313" key="4">
    <source>
        <dbReference type="Proteomes" id="UP000038010"/>
    </source>
</evidence>
<dbReference type="STRING" id="1664694.A0A0N1HLY1"/>
<dbReference type="SUPFAM" id="SSF53474">
    <property type="entry name" value="alpha/beta-Hydrolases"/>
    <property type="match status" value="1"/>
</dbReference>
<name>A0A0N1HLY1_9EURO</name>
<dbReference type="GeneID" id="28732710"/>
<keyword evidence="1" id="KW-0732">Signal</keyword>
<reference evidence="3 4" key="1">
    <citation type="submission" date="2015-06" db="EMBL/GenBank/DDBJ databases">
        <title>Draft genome of the ant-associated black yeast Phialophora attae CBS 131958.</title>
        <authorList>
            <person name="Moreno L.F."/>
            <person name="Stielow B.J."/>
            <person name="de Hoog S."/>
            <person name="Vicente V.A."/>
            <person name="Weiss V.A."/>
            <person name="de Vries M."/>
            <person name="Cruz L.M."/>
            <person name="Souza E.M."/>
        </authorList>
    </citation>
    <scope>NUCLEOTIDE SEQUENCE [LARGE SCALE GENOMIC DNA]</scope>
    <source>
        <strain evidence="3 4">CBS 131958</strain>
    </source>
</reference>
<feature type="domain" description="Dienelactone hydrolase" evidence="2">
    <location>
        <begin position="65"/>
        <end position="262"/>
    </location>
</feature>
<sequence length="270" mass="29440">MKGIVWTAALLITTASAFGEPNPSHEHAGDVFQYFHGFRHWFDDGVINNGTPAGETVELGGENVYLSYPRRNQTEYGILYLTDIFGNALVNNKLLADSLARAGYFVAMPDLFQGDPVPVDAMSNPNSGFNMTEWRARHPQSQVEGIIETAIEAVRSEFGTTKLGATGYCFGGKYVAIFLAEGRGIDAGFTAHPSSVTADEWESIAGPISIEFGELDNSNTPENRTNIEAIFAEGNKTFQTSLYADAEHGFAVRTDLTDKKKAFAQESAYL</sequence>
<accession>A0A0N1HLY1</accession>
<dbReference type="RefSeq" id="XP_017998106.1">
    <property type="nucleotide sequence ID" value="XM_018140840.1"/>
</dbReference>
<dbReference type="PANTHER" id="PTHR17630">
    <property type="entry name" value="DIENELACTONE HYDROLASE"/>
    <property type="match status" value="1"/>
</dbReference>
<dbReference type="OrthoDB" id="17560at2759"/>